<dbReference type="InterPro" id="IPR058130">
    <property type="entry name" value="PEA_transf_C"/>
</dbReference>
<name>A0AB39AWV7_9GAMM</name>
<keyword evidence="6 8" id="KW-1133">Transmembrane helix</keyword>
<feature type="domain" description="Phosphoethanolamine transferase N-terminal" evidence="10">
    <location>
        <begin position="62"/>
        <end position="205"/>
    </location>
</feature>
<dbReference type="EMBL" id="CP162515">
    <property type="protein sequence ID" value="XDH89715.1"/>
    <property type="molecule type" value="Genomic_DNA"/>
</dbReference>
<organism evidence="11">
    <name type="scientific">Pseudoalteromonas sp. SD03</name>
    <dbReference type="NCBI Taxonomy" id="3231719"/>
    <lineage>
        <taxon>Bacteria</taxon>
        <taxon>Pseudomonadati</taxon>
        <taxon>Pseudomonadota</taxon>
        <taxon>Gammaproteobacteria</taxon>
        <taxon>Alteromonadales</taxon>
        <taxon>Pseudoalteromonadaceae</taxon>
        <taxon>Pseudoalteromonas</taxon>
    </lineage>
</organism>
<feature type="transmembrane region" description="Helical" evidence="8">
    <location>
        <begin position="122"/>
        <end position="147"/>
    </location>
</feature>
<dbReference type="InterPro" id="IPR017850">
    <property type="entry name" value="Alkaline_phosphatase_core_sf"/>
</dbReference>
<evidence type="ECO:0000256" key="1">
    <source>
        <dbReference type="ARBA" id="ARBA00004429"/>
    </source>
</evidence>
<keyword evidence="5 8" id="KW-0812">Transmembrane</keyword>
<comment type="subcellular location">
    <subcellularLocation>
        <location evidence="1">Cell inner membrane</location>
        <topology evidence="1">Multi-pass membrane protein</topology>
    </subcellularLocation>
</comment>
<feature type="transmembrane region" description="Helical" evidence="8">
    <location>
        <begin position="9"/>
        <end position="29"/>
    </location>
</feature>
<keyword evidence="7 8" id="KW-0472">Membrane</keyword>
<protein>
    <submittedName>
        <fullName evidence="11">Phosphoethanolamine--lipid A transferase EptA</fullName>
    </submittedName>
</protein>
<feature type="transmembrane region" description="Helical" evidence="8">
    <location>
        <begin position="159"/>
        <end position="180"/>
    </location>
</feature>
<evidence type="ECO:0000256" key="7">
    <source>
        <dbReference type="ARBA" id="ARBA00023136"/>
    </source>
</evidence>
<evidence type="ECO:0000256" key="4">
    <source>
        <dbReference type="ARBA" id="ARBA00022679"/>
    </source>
</evidence>
<dbReference type="GO" id="GO:0009244">
    <property type="term" value="P:lipopolysaccharide core region biosynthetic process"/>
    <property type="evidence" value="ECO:0007669"/>
    <property type="project" value="TreeGrafter"/>
</dbReference>
<dbReference type="NCBIfam" id="NF007160">
    <property type="entry name" value="PRK09598.1"/>
    <property type="match status" value="1"/>
</dbReference>
<keyword evidence="4 11" id="KW-0808">Transferase</keyword>
<dbReference type="InterPro" id="IPR000917">
    <property type="entry name" value="Sulfatase_N"/>
</dbReference>
<keyword evidence="3" id="KW-0997">Cell inner membrane</keyword>
<evidence type="ECO:0000259" key="10">
    <source>
        <dbReference type="Pfam" id="PF08019"/>
    </source>
</evidence>
<dbReference type="GO" id="GO:0016776">
    <property type="term" value="F:phosphotransferase activity, phosphate group as acceptor"/>
    <property type="evidence" value="ECO:0007669"/>
    <property type="project" value="TreeGrafter"/>
</dbReference>
<accession>A0AB39AWV7</accession>
<dbReference type="Pfam" id="PF00884">
    <property type="entry name" value="Sulfatase"/>
    <property type="match status" value="1"/>
</dbReference>
<evidence type="ECO:0000259" key="9">
    <source>
        <dbReference type="Pfam" id="PF00884"/>
    </source>
</evidence>
<dbReference type="Pfam" id="PF08019">
    <property type="entry name" value="EptA_B_N"/>
    <property type="match status" value="1"/>
</dbReference>
<evidence type="ECO:0000256" key="3">
    <source>
        <dbReference type="ARBA" id="ARBA00022519"/>
    </source>
</evidence>
<dbReference type="SUPFAM" id="SSF53649">
    <property type="entry name" value="Alkaline phosphatase-like"/>
    <property type="match status" value="1"/>
</dbReference>
<proteinExistence type="predicted"/>
<dbReference type="GO" id="GO:0005886">
    <property type="term" value="C:plasma membrane"/>
    <property type="evidence" value="ECO:0007669"/>
    <property type="project" value="UniProtKB-SubCell"/>
</dbReference>
<dbReference type="Gene3D" id="3.40.720.10">
    <property type="entry name" value="Alkaline Phosphatase, subunit A"/>
    <property type="match status" value="1"/>
</dbReference>
<sequence>MNTKALSNILILKASSFTFWVSIVMTFAYNLVLLEYVNQNTNVWSTSGLGILLSTVVIVFIFSYTIFSLLALTSPKILKLFLVTITIINAFAIYYMSNYQVVLDRTMMGNIFNTRYSESIELLSVSLIFPTIVLGLIPACFVALIQIKQVDRVKILSNASIALIVAFAFLYTNSTSWLWIDKHASVLGGKILPWSYIINSGRYYSSINRTTDGQKALPDGNFPDNNKTVFVLVIGETARAANFSLYGYSKLTNPKLTEQSNLLVLNNTKSCTTYTTGSLACILAPSDQYLDYEALPTYLTRHGVDVQWRTNNWGEPPIKVTSYVEASELRADCVGEGCKLDEVLLTNLINTIESSDKQKVFVVLHTKGSHGPSYYSRYTKDFNQFTPVCNDEEISKCSPDELINAYDNTLLYTDHFLTTLITELQTLANTSSAMMYISDHGESLGEHGLYLHGTPYSFAPDYQKDIPFLFWASDTFLDSKDLKLEDLTQAESYNQFNVFHTVLGVFSFESSIYDSTLDVLHNSGEH</sequence>
<dbReference type="PANTHER" id="PTHR30443:SF0">
    <property type="entry name" value="PHOSPHOETHANOLAMINE TRANSFERASE EPTA"/>
    <property type="match status" value="1"/>
</dbReference>
<dbReference type="InterPro" id="IPR040423">
    <property type="entry name" value="PEA_transferase"/>
</dbReference>
<dbReference type="CDD" id="cd16017">
    <property type="entry name" value="LptA"/>
    <property type="match status" value="1"/>
</dbReference>
<evidence type="ECO:0000256" key="6">
    <source>
        <dbReference type="ARBA" id="ARBA00022989"/>
    </source>
</evidence>
<feature type="transmembrane region" description="Helical" evidence="8">
    <location>
        <begin position="49"/>
        <end position="73"/>
    </location>
</feature>
<dbReference type="InterPro" id="IPR012549">
    <property type="entry name" value="EptA-like_N"/>
</dbReference>
<evidence type="ECO:0000256" key="5">
    <source>
        <dbReference type="ARBA" id="ARBA00022692"/>
    </source>
</evidence>
<feature type="transmembrane region" description="Helical" evidence="8">
    <location>
        <begin position="80"/>
        <end position="102"/>
    </location>
</feature>
<reference evidence="11" key="1">
    <citation type="submission" date="2024-07" db="EMBL/GenBank/DDBJ databases">
        <authorList>
            <person name="Jiang Y."/>
            <person name="Qin Q."/>
        </authorList>
    </citation>
    <scope>NUCLEOTIDE SEQUENCE</scope>
    <source>
        <strain evidence="11">SD03</strain>
    </source>
</reference>
<dbReference type="RefSeq" id="WP_368485811.1">
    <property type="nucleotide sequence ID" value="NZ_CP162515.1"/>
</dbReference>
<gene>
    <name evidence="11" type="primary">eptA</name>
    <name evidence="11" type="ORF">ABZP26_17485</name>
</gene>
<evidence type="ECO:0000313" key="11">
    <source>
        <dbReference type="EMBL" id="XDH89715.1"/>
    </source>
</evidence>
<feature type="domain" description="Sulfatase N-terminal" evidence="9">
    <location>
        <begin position="230"/>
        <end position="506"/>
    </location>
</feature>
<dbReference type="PANTHER" id="PTHR30443">
    <property type="entry name" value="INNER MEMBRANE PROTEIN"/>
    <property type="match status" value="1"/>
</dbReference>
<keyword evidence="2" id="KW-1003">Cell membrane</keyword>
<evidence type="ECO:0000256" key="2">
    <source>
        <dbReference type="ARBA" id="ARBA00022475"/>
    </source>
</evidence>
<evidence type="ECO:0000256" key="8">
    <source>
        <dbReference type="SAM" id="Phobius"/>
    </source>
</evidence>
<dbReference type="AlphaFoldDB" id="A0AB39AWV7"/>